<organism evidence="1 2">
    <name type="scientific">Candidatus Methanomassiliicoccus intestinalis</name>
    <dbReference type="NCBI Taxonomy" id="1406512"/>
    <lineage>
        <taxon>Archaea</taxon>
        <taxon>Methanobacteriati</taxon>
        <taxon>Thermoplasmatota</taxon>
        <taxon>Thermoplasmata</taxon>
        <taxon>Methanomassiliicoccales</taxon>
        <taxon>Methanomassiliicoccaceae</taxon>
        <taxon>Methanomassiliicoccus</taxon>
    </lineage>
</organism>
<evidence type="ECO:0000313" key="2">
    <source>
        <dbReference type="Proteomes" id="UP000752814"/>
    </source>
</evidence>
<evidence type="ECO:0000313" key="1">
    <source>
        <dbReference type="EMBL" id="TQS84777.1"/>
    </source>
</evidence>
<dbReference type="PANTHER" id="PTHR42827">
    <property type="entry name" value="IRON-SULFUR CLUSTER-BINDING PROTEIN-RELATED"/>
    <property type="match status" value="1"/>
</dbReference>
<dbReference type="RefSeq" id="WP_020448664.1">
    <property type="nucleotide sequence ID" value="NZ_CAYAYE010000015.1"/>
</dbReference>
<accession>A0A8J8PHQ4</accession>
<protein>
    <submittedName>
        <fullName evidence="1">Fe-S protein</fullName>
    </submittedName>
</protein>
<dbReference type="OMA" id="FMECTIC"/>
<proteinExistence type="predicted"/>
<reference evidence="1" key="1">
    <citation type="submission" date="2016-03" db="EMBL/GenBank/DDBJ databases">
        <authorList>
            <person name="Borrel G."/>
            <person name="Mccann A."/>
            <person name="O'Toole P.W."/>
        </authorList>
    </citation>
    <scope>NUCLEOTIDE SEQUENCE</scope>
    <source>
        <strain evidence="1">183</strain>
    </source>
</reference>
<dbReference type="GeneID" id="41323193"/>
<name>A0A8J8PHQ4_9ARCH</name>
<dbReference type="PANTHER" id="PTHR42827:SF1">
    <property type="entry name" value="IRON-SULFUR CLUSTER-BINDING PROTEIN"/>
    <property type="match status" value="1"/>
</dbReference>
<dbReference type="Proteomes" id="UP000752814">
    <property type="component" value="Unassembled WGS sequence"/>
</dbReference>
<dbReference type="EMBL" id="LVVT01000001">
    <property type="protein sequence ID" value="TQS84777.1"/>
    <property type="molecule type" value="Genomic_DNA"/>
</dbReference>
<comment type="caution">
    <text evidence="1">The sequence shown here is derived from an EMBL/GenBank/DDBJ whole genome shotgun (WGS) entry which is preliminary data.</text>
</comment>
<dbReference type="SUPFAM" id="SSF54862">
    <property type="entry name" value="4Fe-4S ferredoxins"/>
    <property type="match status" value="1"/>
</dbReference>
<sequence length="262" mass="29111">MNEDDLKEELRKKSKELGFQLFGVSDINKMENVPFPDGRGLQKPSEVMPSAKSLIMMGMVIWDEGMNVSVSTAGSGDFSGGDSEYYNLYYQIVENKAWYFCKWLRDTKGAEAIPSTTIHAKAAASLAGLGFIGHSTLVITPEYGPRVRWIAVLTELELEPDQPFTRDLCAEQPLCKNGSLCVKSCPYNAIIPGPSQGVEPGKKVTYGKCVVAHEFDTKLDKTWEEHIRRVSDRGFAECTICNLACPYGKPVVKEIIPKKRGY</sequence>
<dbReference type="AlphaFoldDB" id="A0A8J8PHQ4"/>
<gene>
    <name evidence="1" type="ORF">A3207_01745</name>
</gene>